<keyword evidence="6" id="KW-0458">Lysosome</keyword>
<accession>A7SPA3</accession>
<evidence type="ECO:0000256" key="4">
    <source>
        <dbReference type="ARBA" id="ARBA00022989"/>
    </source>
</evidence>
<dbReference type="PANTHER" id="PTHR10981">
    <property type="entry name" value="BATTENIN"/>
    <property type="match status" value="1"/>
</dbReference>
<feature type="transmembrane region" description="Helical" evidence="6">
    <location>
        <begin position="256"/>
        <end position="279"/>
    </location>
</feature>
<feature type="transmembrane region" description="Helical" evidence="6">
    <location>
        <begin position="231"/>
        <end position="250"/>
    </location>
</feature>
<dbReference type="GO" id="GO:0005773">
    <property type="term" value="C:vacuole"/>
    <property type="evidence" value="ECO:0000318"/>
    <property type="project" value="GO_Central"/>
</dbReference>
<feature type="transmembrane region" description="Helical" evidence="6">
    <location>
        <begin position="291"/>
        <end position="310"/>
    </location>
</feature>
<comment type="caution">
    <text evidence="6">Lacks conserved residue(s) required for the propagation of feature annotation.</text>
</comment>
<feature type="transmembrane region" description="Helical" evidence="6">
    <location>
        <begin position="203"/>
        <end position="224"/>
    </location>
</feature>
<evidence type="ECO:0000256" key="5">
    <source>
        <dbReference type="ARBA" id="ARBA00023136"/>
    </source>
</evidence>
<evidence type="ECO:0000256" key="3">
    <source>
        <dbReference type="ARBA" id="ARBA00022692"/>
    </source>
</evidence>
<gene>
    <name evidence="7" type="ORF">NEMVEDRAFT_v1g125870</name>
</gene>
<dbReference type="eggNOG" id="KOG3880">
    <property type="taxonomic scope" value="Eukaryota"/>
</dbReference>
<dbReference type="AlphaFoldDB" id="A7SPA3"/>
<sequence length="312" mass="34203">MCLTAAQDFLSGSKIATTTVILCIAIPVIAVKSTIPWVTQRVPYNVKIPVITFVFMGGLLTLVLAPRVGYRLVGVSVVEVGVACSEITIMSLTAFYGDVTVDAQLTEGEKSEEMRDKQGGVSGSSGVADINGVETAPKAQLSMRDKLSVALEISPLIFSLFLTYFCEYLSNHAVITTLAFPNSTFSPRDHYPYYILIYNIGKFIGRSHIFFFACLLPSLLPYILVRQTWRLAILEFVHFVLFLSLSWFRFIPYVSAVLVLCFTEGFIAGSIYVNSVHTVSKTIAETKRKEFALGLITIGNAVGKMCAGFVGL</sequence>
<keyword evidence="5 6" id="KW-0472">Membrane</keyword>
<dbReference type="GO" id="GO:0005765">
    <property type="term" value="C:lysosomal membrane"/>
    <property type="evidence" value="ECO:0007669"/>
    <property type="project" value="UniProtKB-SubCell"/>
</dbReference>
<dbReference type="Pfam" id="PF02487">
    <property type="entry name" value="CLN3"/>
    <property type="match status" value="2"/>
</dbReference>
<evidence type="ECO:0000256" key="1">
    <source>
        <dbReference type="ARBA" id="ARBA00004127"/>
    </source>
</evidence>
<evidence type="ECO:0000256" key="2">
    <source>
        <dbReference type="ARBA" id="ARBA00022448"/>
    </source>
</evidence>
<dbReference type="GO" id="GO:0012505">
    <property type="term" value="C:endomembrane system"/>
    <property type="evidence" value="ECO:0007669"/>
    <property type="project" value="UniProtKB-SubCell"/>
</dbReference>
<feature type="transmembrane region" description="Helical" evidence="6">
    <location>
        <begin position="46"/>
        <end position="65"/>
    </location>
</feature>
<feature type="non-terminal residue" evidence="7">
    <location>
        <position position="312"/>
    </location>
</feature>
<reference evidence="7 8" key="1">
    <citation type="journal article" date="2007" name="Science">
        <title>Sea anemone genome reveals ancestral eumetazoan gene repertoire and genomic organization.</title>
        <authorList>
            <person name="Putnam N.H."/>
            <person name="Srivastava M."/>
            <person name="Hellsten U."/>
            <person name="Dirks B."/>
            <person name="Chapman J."/>
            <person name="Salamov A."/>
            <person name="Terry A."/>
            <person name="Shapiro H."/>
            <person name="Lindquist E."/>
            <person name="Kapitonov V.V."/>
            <person name="Jurka J."/>
            <person name="Genikhovich G."/>
            <person name="Grigoriev I.V."/>
            <person name="Lucas S.M."/>
            <person name="Steele R.E."/>
            <person name="Finnerty J.R."/>
            <person name="Technau U."/>
            <person name="Martindale M.Q."/>
            <person name="Rokhsar D.S."/>
        </authorList>
    </citation>
    <scope>NUCLEOTIDE SEQUENCE [LARGE SCALE GENOMIC DNA]</scope>
    <source>
        <strain evidence="8">CH2 X CH6</strain>
    </source>
</reference>
<protein>
    <recommendedName>
        <fullName evidence="6">Battenin</fullName>
    </recommendedName>
</protein>
<keyword evidence="3 6" id="KW-0812">Transmembrane</keyword>
<keyword evidence="8" id="KW-1185">Reference proteome</keyword>
<dbReference type="GO" id="GO:0051453">
    <property type="term" value="P:regulation of intracellular pH"/>
    <property type="evidence" value="ECO:0000318"/>
    <property type="project" value="GO_Central"/>
</dbReference>
<proteinExistence type="inferred from homology"/>
<comment type="similarity">
    <text evidence="6">Belongs to the battenin family.</text>
</comment>
<evidence type="ECO:0000313" key="8">
    <source>
        <dbReference type="Proteomes" id="UP000001593"/>
    </source>
</evidence>
<comment type="subcellular location">
    <subcellularLocation>
        <location evidence="1">Endomembrane system</location>
        <topology evidence="1">Multi-pass membrane protein</topology>
    </subcellularLocation>
    <subcellularLocation>
        <location evidence="6">Lysosome membrane</location>
        <topology evidence="6">Multi-pass membrane protein</topology>
    </subcellularLocation>
</comment>
<dbReference type="InParanoid" id="A7SPA3"/>
<dbReference type="OMA" id="RDHYPYY"/>
<organism evidence="7 8">
    <name type="scientific">Nematostella vectensis</name>
    <name type="common">Starlet sea anemone</name>
    <dbReference type="NCBI Taxonomy" id="45351"/>
    <lineage>
        <taxon>Eukaryota</taxon>
        <taxon>Metazoa</taxon>
        <taxon>Cnidaria</taxon>
        <taxon>Anthozoa</taxon>
        <taxon>Hexacorallia</taxon>
        <taxon>Actiniaria</taxon>
        <taxon>Edwardsiidae</taxon>
        <taxon>Nematostella</taxon>
    </lineage>
</organism>
<dbReference type="HOGENOM" id="CLU_029663_2_0_1"/>
<dbReference type="InterPro" id="IPR003492">
    <property type="entry name" value="Battenin_disease_Cln3"/>
</dbReference>
<dbReference type="Proteomes" id="UP000001593">
    <property type="component" value="Unassembled WGS sequence"/>
</dbReference>
<keyword evidence="4 6" id="KW-1133">Transmembrane helix</keyword>
<evidence type="ECO:0000313" key="7">
    <source>
        <dbReference type="EMBL" id="EDO34458.1"/>
    </source>
</evidence>
<dbReference type="PRINTS" id="PR01315">
    <property type="entry name" value="BATTENIN"/>
</dbReference>
<evidence type="ECO:0000256" key="6">
    <source>
        <dbReference type="RuleBase" id="RU361113"/>
    </source>
</evidence>
<dbReference type="PANTHER" id="PTHR10981:SF0">
    <property type="entry name" value="BATTENIN"/>
    <property type="match status" value="1"/>
</dbReference>
<name>A7SPA3_NEMVE</name>
<dbReference type="PhylomeDB" id="A7SPA3"/>
<keyword evidence="2" id="KW-0813">Transport</keyword>
<dbReference type="EMBL" id="DS469730">
    <property type="protein sequence ID" value="EDO34458.1"/>
    <property type="molecule type" value="Genomic_DNA"/>
</dbReference>